<feature type="region of interest" description="Disordered" evidence="8">
    <location>
        <begin position="32"/>
        <end position="195"/>
    </location>
</feature>
<evidence type="ECO:0000256" key="3">
    <source>
        <dbReference type="ARBA" id="ARBA00018750"/>
    </source>
</evidence>
<dbReference type="OrthoDB" id="437078at2759"/>
<evidence type="ECO:0000313" key="12">
    <source>
        <dbReference type="Proteomes" id="UP000677803"/>
    </source>
</evidence>
<comment type="subcellular location">
    <subcellularLocation>
        <location evidence="1 7">Nucleus</location>
    </subcellularLocation>
</comment>
<dbReference type="GO" id="GO:0003677">
    <property type="term" value="F:DNA binding"/>
    <property type="evidence" value="ECO:0007669"/>
    <property type="project" value="TreeGrafter"/>
</dbReference>
<accession>A0A8S4A9V4</accession>
<dbReference type="GO" id="GO:0031298">
    <property type="term" value="C:replication fork protection complex"/>
    <property type="evidence" value="ECO:0007669"/>
    <property type="project" value="TreeGrafter"/>
</dbReference>
<dbReference type="Proteomes" id="UP000677803">
    <property type="component" value="Unassembled WGS sequence"/>
</dbReference>
<evidence type="ECO:0000256" key="1">
    <source>
        <dbReference type="ARBA" id="ARBA00004123"/>
    </source>
</evidence>
<feature type="chain" id="PRO_5035793867" description="TIMELESS-interacting protein" evidence="9">
    <location>
        <begin position="34"/>
        <end position="329"/>
    </location>
</feature>
<comment type="caution">
    <text evidence="11">The sequence shown here is derived from an EMBL/GenBank/DDBJ whole genome shotgun (WGS) entry which is preliminary data.</text>
</comment>
<keyword evidence="9" id="KW-0732">Signal</keyword>
<feature type="signal peptide" evidence="9">
    <location>
        <begin position="1"/>
        <end position="33"/>
    </location>
</feature>
<evidence type="ECO:0000256" key="9">
    <source>
        <dbReference type="SAM" id="SignalP"/>
    </source>
</evidence>
<evidence type="ECO:0000256" key="5">
    <source>
        <dbReference type="ARBA" id="ARBA00023242"/>
    </source>
</evidence>
<evidence type="ECO:0000256" key="8">
    <source>
        <dbReference type="SAM" id="MobiDB-lite"/>
    </source>
</evidence>
<evidence type="ECO:0000256" key="2">
    <source>
        <dbReference type="ARBA" id="ARBA00006075"/>
    </source>
</evidence>
<reference evidence="11" key="1">
    <citation type="submission" date="2021-05" db="EMBL/GenBank/DDBJ databases">
        <authorList>
            <person name="Tigano A."/>
        </authorList>
    </citation>
    <scope>NUCLEOTIDE SEQUENCE</scope>
</reference>
<dbReference type="GO" id="GO:0006974">
    <property type="term" value="P:DNA damage response"/>
    <property type="evidence" value="ECO:0007669"/>
    <property type="project" value="UniProtKB-KW"/>
</dbReference>
<dbReference type="GO" id="GO:0031297">
    <property type="term" value="P:replication fork processing"/>
    <property type="evidence" value="ECO:0007669"/>
    <property type="project" value="UniProtKB-UniRule"/>
</dbReference>
<keyword evidence="12" id="KW-1185">Reference proteome</keyword>
<dbReference type="AlphaFoldDB" id="A0A8S4A9V4"/>
<comment type="function">
    <text evidence="7">Plays an important role in the control of DNA replication and the maintenance of replication fork stability.</text>
</comment>
<proteinExistence type="inferred from homology"/>
<keyword evidence="6 7" id="KW-0131">Cell cycle</keyword>
<dbReference type="PANTHER" id="PTHR13220">
    <property type="entry name" value="TIMELESS INTERACTING-RELATED"/>
    <property type="match status" value="1"/>
</dbReference>
<evidence type="ECO:0000256" key="6">
    <source>
        <dbReference type="ARBA" id="ARBA00023306"/>
    </source>
</evidence>
<keyword evidence="5 7" id="KW-0539">Nucleus</keyword>
<dbReference type="InterPro" id="IPR040038">
    <property type="entry name" value="TIPIN/Csm3/Swi3"/>
</dbReference>
<sequence length="329" mass="36072">MTDSLSEQTFCRLIRLLLFLLELDAMLDPQSDALSDDHGGSEDEAFPPLPPPHSPGLGGAQDEDGPFADAVSTFNPLKPEPSSIHPPSTHPSIYLNPSIHPTGPDVSGLADVPAAQRKSVKRPQPKLDSQRCQQGGEKEELGWVRRSRDRSRGVGTGQKESGRVRRSRFGSGGVGMGQEESGWVRRSRDGSGGVGTGQEELVWVRWSWDGSGGVGMGQEKSGWVGRSWDGSILGLFWALAPASDPEAAAVLRLLSDRGLPALRTLFEDVRFRGKGHEAEDLRVLVQRMENWAHRLFPKLQFEDFMEKVEKLGGKKEVQEEDQQPPPPTD</sequence>
<evidence type="ECO:0000256" key="7">
    <source>
        <dbReference type="RuleBase" id="RU366049"/>
    </source>
</evidence>
<organism evidence="11 12">
    <name type="scientific">Menidia menidia</name>
    <name type="common">Atlantic silverside</name>
    <dbReference type="NCBI Taxonomy" id="238744"/>
    <lineage>
        <taxon>Eukaryota</taxon>
        <taxon>Metazoa</taxon>
        <taxon>Chordata</taxon>
        <taxon>Craniata</taxon>
        <taxon>Vertebrata</taxon>
        <taxon>Euteleostomi</taxon>
        <taxon>Actinopterygii</taxon>
        <taxon>Neopterygii</taxon>
        <taxon>Teleostei</taxon>
        <taxon>Neoteleostei</taxon>
        <taxon>Acanthomorphata</taxon>
        <taxon>Ovalentaria</taxon>
        <taxon>Atherinomorphae</taxon>
        <taxon>Atheriniformes</taxon>
        <taxon>Atherinopsidae</taxon>
        <taxon>Menidiinae</taxon>
        <taxon>Menidia</taxon>
    </lineage>
</organism>
<protein>
    <recommendedName>
        <fullName evidence="3 7">TIMELESS-interacting protein</fullName>
    </recommendedName>
</protein>
<dbReference type="GO" id="GO:0000076">
    <property type="term" value="P:DNA replication checkpoint signaling"/>
    <property type="evidence" value="ECO:0007669"/>
    <property type="project" value="UniProtKB-UniRule"/>
</dbReference>
<dbReference type="PANTHER" id="PTHR13220:SF11">
    <property type="entry name" value="TIMELESS-INTERACTING PROTEIN"/>
    <property type="match status" value="1"/>
</dbReference>
<feature type="domain" description="Chromosome segregation in meiosis protein 3" evidence="10">
    <location>
        <begin position="252"/>
        <end position="319"/>
    </location>
</feature>
<comment type="similarity">
    <text evidence="2 7">Belongs to the CSM3 family.</text>
</comment>
<feature type="compositionally biased region" description="Low complexity" evidence="8">
    <location>
        <begin position="81"/>
        <end position="93"/>
    </location>
</feature>
<evidence type="ECO:0000256" key="4">
    <source>
        <dbReference type="ARBA" id="ARBA00022763"/>
    </source>
</evidence>
<dbReference type="InterPro" id="IPR012923">
    <property type="entry name" value="Csm3"/>
</dbReference>
<dbReference type="GO" id="GO:0043111">
    <property type="term" value="P:replication fork arrest"/>
    <property type="evidence" value="ECO:0007669"/>
    <property type="project" value="TreeGrafter"/>
</dbReference>
<evidence type="ECO:0000313" key="11">
    <source>
        <dbReference type="EMBL" id="CAG5849615.1"/>
    </source>
</evidence>
<keyword evidence="4 7" id="KW-0227">DNA damage</keyword>
<dbReference type="EMBL" id="CAJRST010000001">
    <property type="protein sequence ID" value="CAG5849615.1"/>
    <property type="molecule type" value="Genomic_DNA"/>
</dbReference>
<name>A0A8S4A9V4_9TELE</name>
<evidence type="ECO:0000259" key="10">
    <source>
        <dbReference type="Pfam" id="PF07962"/>
    </source>
</evidence>
<dbReference type="Pfam" id="PF07962">
    <property type="entry name" value="Swi3"/>
    <property type="match status" value="1"/>
</dbReference>
<gene>
    <name evidence="11" type="ORF">MMEN_LOCUS87</name>
</gene>